<dbReference type="AlphaFoldDB" id="A0A1E3ISA7"/>
<proteinExistence type="predicted"/>
<dbReference type="Proteomes" id="UP000094819">
    <property type="component" value="Unassembled WGS sequence"/>
</dbReference>
<gene>
    <name evidence="1" type="ORF">L198_05968</name>
</gene>
<organism evidence="1 2">
    <name type="scientific">Cryptococcus wingfieldii CBS 7118</name>
    <dbReference type="NCBI Taxonomy" id="1295528"/>
    <lineage>
        <taxon>Eukaryota</taxon>
        <taxon>Fungi</taxon>
        <taxon>Dikarya</taxon>
        <taxon>Basidiomycota</taxon>
        <taxon>Agaricomycotina</taxon>
        <taxon>Tremellomycetes</taxon>
        <taxon>Tremellales</taxon>
        <taxon>Cryptococcaceae</taxon>
        <taxon>Cryptococcus</taxon>
    </lineage>
</organism>
<reference evidence="1 2" key="1">
    <citation type="submission" date="2016-06" db="EMBL/GenBank/DDBJ databases">
        <title>Evolution of pathogenesis and genome organization in the Tremellales.</title>
        <authorList>
            <person name="Cuomo C."/>
            <person name="Litvintseva A."/>
            <person name="Heitman J."/>
            <person name="Chen Y."/>
            <person name="Sun S."/>
            <person name="Springer D."/>
            <person name="Dromer F."/>
            <person name="Young S."/>
            <person name="Zeng Q."/>
            <person name="Chapman S."/>
            <person name="Gujja S."/>
            <person name="Saif S."/>
            <person name="Birren B."/>
        </authorList>
    </citation>
    <scope>NUCLEOTIDE SEQUENCE [LARGE SCALE GENOMIC DNA]</scope>
    <source>
        <strain evidence="1 2">CBS 7118</strain>
    </source>
</reference>
<keyword evidence="2" id="KW-1185">Reference proteome</keyword>
<sequence length="141" mass="15481">MPCRCSPLAKGRITTLASLPPVIRAMIFDLLPTSPLCPSHHYPNVLLISPNIYAGNAYRLYESVSLTQGTMFEFLRGLYPYAKPDPSVDPEENAPMSLLLVLSSQKRSRLSILLTTGRIPVKDSPMSRISPLNPVATTLSL</sequence>
<protein>
    <submittedName>
        <fullName evidence="1">Uncharacterized protein</fullName>
    </submittedName>
</protein>
<evidence type="ECO:0000313" key="1">
    <source>
        <dbReference type="EMBL" id="ODN91452.1"/>
    </source>
</evidence>
<dbReference type="EMBL" id="AWGH01000019">
    <property type="protein sequence ID" value="ODN91452.1"/>
    <property type="molecule type" value="Genomic_DNA"/>
</dbReference>
<evidence type="ECO:0000313" key="2">
    <source>
        <dbReference type="Proteomes" id="UP000094819"/>
    </source>
</evidence>
<comment type="caution">
    <text evidence="1">The sequence shown here is derived from an EMBL/GenBank/DDBJ whole genome shotgun (WGS) entry which is preliminary data.</text>
</comment>
<dbReference type="RefSeq" id="XP_019030078.1">
    <property type="nucleotide sequence ID" value="XM_019178039.1"/>
</dbReference>
<dbReference type="GeneID" id="30195180"/>
<name>A0A1E3ISA7_9TREE</name>
<accession>A0A1E3ISA7</accession>